<name>A0AAV1H9R2_XYRNO</name>
<feature type="region of interest" description="Disordered" evidence="1">
    <location>
        <begin position="1"/>
        <end position="42"/>
    </location>
</feature>
<reference evidence="2" key="1">
    <citation type="submission" date="2023-08" db="EMBL/GenBank/DDBJ databases">
        <authorList>
            <person name="Alioto T."/>
            <person name="Alioto T."/>
            <person name="Gomez Garrido J."/>
        </authorList>
    </citation>
    <scope>NUCLEOTIDE SEQUENCE</scope>
</reference>
<protein>
    <submittedName>
        <fullName evidence="2">Uncharacterized protein</fullName>
    </submittedName>
</protein>
<evidence type="ECO:0000313" key="2">
    <source>
        <dbReference type="EMBL" id="CAJ1082285.1"/>
    </source>
</evidence>
<proteinExistence type="predicted"/>
<dbReference type="EMBL" id="OY660883">
    <property type="protein sequence ID" value="CAJ1082285.1"/>
    <property type="molecule type" value="Genomic_DNA"/>
</dbReference>
<accession>A0AAV1H9R2</accession>
<feature type="compositionally biased region" description="Basic and acidic residues" evidence="1">
    <location>
        <begin position="16"/>
        <end position="26"/>
    </location>
</feature>
<evidence type="ECO:0000256" key="1">
    <source>
        <dbReference type="SAM" id="MobiDB-lite"/>
    </source>
</evidence>
<evidence type="ECO:0000313" key="3">
    <source>
        <dbReference type="Proteomes" id="UP001178508"/>
    </source>
</evidence>
<sequence length="133" mass="14994">MQRLRYAHSPDAGLCKNDRGREEREYSSVPADSMSRPTLQQGQSHAISQAYSALLRPCSRRSTQGLVELGLHEVYCNCHASWKEGSDNDAITVTVSEEVCLRQRRTAVCGDDRLSRITKRAKFLQALTKQLKI</sequence>
<keyword evidence="3" id="KW-1185">Reference proteome</keyword>
<gene>
    <name evidence="2" type="ORF">XNOV1_A004752</name>
</gene>
<dbReference type="AlphaFoldDB" id="A0AAV1H9R2"/>
<dbReference type="Proteomes" id="UP001178508">
    <property type="component" value="Chromosome 20"/>
</dbReference>
<organism evidence="2 3">
    <name type="scientific">Xyrichtys novacula</name>
    <name type="common">Pearly razorfish</name>
    <name type="synonym">Hemipteronotus novacula</name>
    <dbReference type="NCBI Taxonomy" id="13765"/>
    <lineage>
        <taxon>Eukaryota</taxon>
        <taxon>Metazoa</taxon>
        <taxon>Chordata</taxon>
        <taxon>Craniata</taxon>
        <taxon>Vertebrata</taxon>
        <taxon>Euteleostomi</taxon>
        <taxon>Actinopterygii</taxon>
        <taxon>Neopterygii</taxon>
        <taxon>Teleostei</taxon>
        <taxon>Neoteleostei</taxon>
        <taxon>Acanthomorphata</taxon>
        <taxon>Eupercaria</taxon>
        <taxon>Labriformes</taxon>
        <taxon>Labridae</taxon>
        <taxon>Xyrichtys</taxon>
    </lineage>
</organism>